<name>A0A9N8PFY2_9PEZI</name>
<evidence type="ECO:0000313" key="3">
    <source>
        <dbReference type="EMBL" id="CAD0093228.1"/>
    </source>
</evidence>
<dbReference type="GO" id="GO:0005829">
    <property type="term" value="C:cytosol"/>
    <property type="evidence" value="ECO:0007669"/>
    <property type="project" value="GOC"/>
</dbReference>
<organism evidence="3 4">
    <name type="scientific">Aureobasidium vineae</name>
    <dbReference type="NCBI Taxonomy" id="2773715"/>
    <lineage>
        <taxon>Eukaryota</taxon>
        <taxon>Fungi</taxon>
        <taxon>Dikarya</taxon>
        <taxon>Ascomycota</taxon>
        <taxon>Pezizomycotina</taxon>
        <taxon>Dothideomycetes</taxon>
        <taxon>Dothideomycetidae</taxon>
        <taxon>Dothideales</taxon>
        <taxon>Saccotheciaceae</taxon>
        <taxon>Aureobasidium</taxon>
    </lineage>
</organism>
<dbReference type="InterPro" id="IPR036188">
    <property type="entry name" value="FAD/NAD-bd_sf"/>
</dbReference>
<dbReference type="PANTHER" id="PTHR13847:SF150">
    <property type="entry name" value="OXIDOREDUCTASE TDA3-RELATED"/>
    <property type="match status" value="1"/>
</dbReference>
<feature type="compositionally biased region" description="Basic and acidic residues" evidence="1">
    <location>
        <begin position="110"/>
        <end position="132"/>
    </location>
</feature>
<dbReference type="Gene3D" id="3.30.9.10">
    <property type="entry name" value="D-Amino Acid Oxidase, subunit A, domain 2"/>
    <property type="match status" value="1"/>
</dbReference>
<dbReference type="EMBL" id="CAIJEN010000014">
    <property type="protein sequence ID" value="CAD0093228.1"/>
    <property type="molecule type" value="Genomic_DNA"/>
</dbReference>
<evidence type="ECO:0000313" key="4">
    <source>
        <dbReference type="Proteomes" id="UP000716446"/>
    </source>
</evidence>
<dbReference type="GO" id="GO:0005770">
    <property type="term" value="C:late endosome"/>
    <property type="evidence" value="ECO:0007669"/>
    <property type="project" value="TreeGrafter"/>
</dbReference>
<feature type="region of interest" description="Disordered" evidence="1">
    <location>
        <begin position="106"/>
        <end position="144"/>
    </location>
</feature>
<dbReference type="Pfam" id="PF01266">
    <property type="entry name" value="DAO"/>
    <property type="match status" value="1"/>
</dbReference>
<dbReference type="PANTHER" id="PTHR13847">
    <property type="entry name" value="SARCOSINE DEHYDROGENASE-RELATED"/>
    <property type="match status" value="1"/>
</dbReference>
<dbReference type="SUPFAM" id="SSF51905">
    <property type="entry name" value="FAD/NAD(P)-binding domain"/>
    <property type="match status" value="1"/>
</dbReference>
<evidence type="ECO:0000259" key="2">
    <source>
        <dbReference type="Pfam" id="PF01266"/>
    </source>
</evidence>
<evidence type="ECO:0000256" key="1">
    <source>
        <dbReference type="SAM" id="MobiDB-lite"/>
    </source>
</evidence>
<dbReference type="Gene3D" id="3.50.50.60">
    <property type="entry name" value="FAD/NAD(P)-binding domain"/>
    <property type="match status" value="2"/>
</dbReference>
<accession>A0A9N8PFY2</accession>
<protein>
    <recommendedName>
        <fullName evidence="2">FAD dependent oxidoreductase domain-containing protein</fullName>
    </recommendedName>
</protein>
<reference evidence="3" key="1">
    <citation type="submission" date="2020-06" db="EMBL/GenBank/DDBJ databases">
        <authorList>
            <person name="Onetto C."/>
        </authorList>
    </citation>
    <scope>NUCLEOTIDE SEQUENCE</scope>
</reference>
<dbReference type="Proteomes" id="UP000716446">
    <property type="component" value="Unassembled WGS sequence"/>
</dbReference>
<keyword evidence="4" id="KW-1185">Reference proteome</keyword>
<dbReference type="GO" id="GO:0042147">
    <property type="term" value="P:retrograde transport, endosome to Golgi"/>
    <property type="evidence" value="ECO:0007669"/>
    <property type="project" value="TreeGrafter"/>
</dbReference>
<feature type="domain" description="FAD dependent oxidoreductase" evidence="2">
    <location>
        <begin position="9"/>
        <end position="397"/>
    </location>
</feature>
<sequence length="449" mass="48465">MAGDEQKNIVIIGGGIIGATSAYFLTHHPSYNPEKHKVILLEATKIAGGASGKAGGLLALWAYPSSIVPLSYKLHKQLADKYGGDERWGYRQVHCGSVDCKGRQLQKPTDTVKGKDNEMDGKNDRPADREKNSVSLEKNPPKVSAKLAARGIPKDLDWIHPDCLRMYDEMGDPSTTAQVHPYQFTTSMADLAAEKGADVRVGAAVKSINHTKDGKGVESVTYEDKNDNNKEITISATDVIISAGPWTREVYPDAPISATRAHSVTIRPTREISAYALFTEIKLPAGFGGATDKAKKSRGEQHVSPEIYTRPKNEVYACGEGDHMVPLPKSSDLVEVDEQRCQDVVDYVSSISDELRDGEVTARQACYLPNVQGGNGPLIGHTGVKGLLIAAGHTCWGTLDVHSDFSLDSTDNYLGIQNGPGTGKLISEFVFDGAAKSAKISSLDPRMVM</sequence>
<dbReference type="AlphaFoldDB" id="A0A9N8PFY2"/>
<proteinExistence type="predicted"/>
<comment type="caution">
    <text evidence="3">The sequence shown here is derived from an EMBL/GenBank/DDBJ whole genome shotgun (WGS) entry which is preliminary data.</text>
</comment>
<gene>
    <name evidence="3" type="ORF">AWRI4619_LOCUS7696</name>
</gene>
<dbReference type="InterPro" id="IPR006076">
    <property type="entry name" value="FAD-dep_OxRdtase"/>
</dbReference>